<dbReference type="AlphaFoldDB" id="A0A6M3J106"/>
<evidence type="ECO:0000313" key="1">
    <source>
        <dbReference type="EMBL" id="QJA63523.1"/>
    </source>
</evidence>
<dbReference type="PANTHER" id="PTHR12526">
    <property type="entry name" value="GLYCOSYLTRANSFERASE"/>
    <property type="match status" value="1"/>
</dbReference>
<name>A0A6M3J106_9ZZZZ</name>
<dbReference type="Pfam" id="PF13692">
    <property type="entry name" value="Glyco_trans_1_4"/>
    <property type="match status" value="1"/>
</dbReference>
<accession>A0A6M3J106</accession>
<sequence length="355" mass="41860">MKIFALPSHQSDDRTSGVDFARILQPMKHLNKYKGIETMLFNIRKETDWLWVAKNFDVIYFNYLNNPWGFAAMGAMARHFGVKIVMDVDDALWEIHDDNPAHAVYKKGSEPLKNFTLICNEVDYITCTNEYLKNVIMFNTKKTPDKIKVFPNYVDLKLYKYKPPFKDDGQINLTHFGSTTHFNDLVDFEFMKGVNRIMDEYPNVIFRTVGAFIPSFRAKWGGRYENTYGHQDIYQWIKTKFPDFMTESDILVCPLVDDVYNRCKSQIKWLEASSAKVPGVWQNMRQYSEVIDGTNGILAKKDTEWYKAIKYLIDNTQKRKEMGEKAYQDVKDNWQIQNHLDEYADFFYLLDKNKK</sequence>
<dbReference type="Gene3D" id="3.40.50.2000">
    <property type="entry name" value="Glycogen Phosphorylase B"/>
    <property type="match status" value="2"/>
</dbReference>
<dbReference type="GO" id="GO:0016740">
    <property type="term" value="F:transferase activity"/>
    <property type="evidence" value="ECO:0007669"/>
    <property type="project" value="UniProtKB-KW"/>
</dbReference>
<proteinExistence type="predicted"/>
<dbReference type="PANTHER" id="PTHR12526:SF630">
    <property type="entry name" value="GLYCOSYLTRANSFERASE"/>
    <property type="match status" value="1"/>
</dbReference>
<dbReference type="SUPFAM" id="SSF53756">
    <property type="entry name" value="UDP-Glycosyltransferase/glycogen phosphorylase"/>
    <property type="match status" value="1"/>
</dbReference>
<protein>
    <submittedName>
        <fullName evidence="1">Putative glycosyltransferase</fullName>
    </submittedName>
</protein>
<keyword evidence="1" id="KW-0808">Transferase</keyword>
<reference evidence="1" key="1">
    <citation type="submission" date="2020-03" db="EMBL/GenBank/DDBJ databases">
        <title>The deep terrestrial virosphere.</title>
        <authorList>
            <person name="Holmfeldt K."/>
            <person name="Nilsson E."/>
            <person name="Simone D."/>
            <person name="Lopez-Fernandez M."/>
            <person name="Wu X."/>
            <person name="de Brujin I."/>
            <person name="Lundin D."/>
            <person name="Andersson A."/>
            <person name="Bertilsson S."/>
            <person name="Dopson M."/>
        </authorList>
    </citation>
    <scope>NUCLEOTIDE SEQUENCE</scope>
    <source>
        <strain evidence="1">MM415B00619</strain>
    </source>
</reference>
<gene>
    <name evidence="1" type="ORF">MM415B00619_0002</name>
</gene>
<organism evidence="1">
    <name type="scientific">viral metagenome</name>
    <dbReference type="NCBI Taxonomy" id="1070528"/>
    <lineage>
        <taxon>unclassified sequences</taxon>
        <taxon>metagenomes</taxon>
        <taxon>organismal metagenomes</taxon>
    </lineage>
</organism>
<dbReference type="EMBL" id="MT141499">
    <property type="protein sequence ID" value="QJA63523.1"/>
    <property type="molecule type" value="Genomic_DNA"/>
</dbReference>